<protein>
    <recommendedName>
        <fullName evidence="4">Peptidase C19 ubiquitin carboxyl-terminal hydrolase domain-containing protein</fullName>
    </recommendedName>
</protein>
<evidence type="ECO:0000256" key="3">
    <source>
        <dbReference type="SAM" id="MobiDB-lite"/>
    </source>
</evidence>
<dbReference type="AlphaFoldDB" id="A0A8D9GMQ1"/>
<evidence type="ECO:0000256" key="1">
    <source>
        <dbReference type="ARBA" id="ARBA00022786"/>
    </source>
</evidence>
<dbReference type="InterPro" id="IPR052398">
    <property type="entry name" value="Ubiquitin_hydrolase_53/54"/>
</dbReference>
<proteinExistence type="predicted"/>
<name>A0A8D9GMQ1_BRACM</name>
<gene>
    <name evidence="5" type="ORF">BRAPAZ1V2_A03P46120.2</name>
</gene>
<evidence type="ECO:0000259" key="4">
    <source>
        <dbReference type="Pfam" id="PF00443"/>
    </source>
</evidence>
<feature type="region of interest" description="Disordered" evidence="3">
    <location>
        <begin position="75"/>
        <end position="101"/>
    </location>
</feature>
<organism evidence="5 6">
    <name type="scientific">Brassica campestris</name>
    <name type="common">Field mustard</name>
    <dbReference type="NCBI Taxonomy" id="3711"/>
    <lineage>
        <taxon>Eukaryota</taxon>
        <taxon>Viridiplantae</taxon>
        <taxon>Streptophyta</taxon>
        <taxon>Embryophyta</taxon>
        <taxon>Tracheophyta</taxon>
        <taxon>Spermatophyta</taxon>
        <taxon>Magnoliopsida</taxon>
        <taxon>eudicotyledons</taxon>
        <taxon>Gunneridae</taxon>
        <taxon>Pentapetalae</taxon>
        <taxon>rosids</taxon>
        <taxon>malvids</taxon>
        <taxon>Brassicales</taxon>
        <taxon>Brassicaceae</taxon>
        <taxon>Brassiceae</taxon>
        <taxon>Brassica</taxon>
    </lineage>
</organism>
<dbReference type="Proteomes" id="UP000694005">
    <property type="component" value="Chromosome A03"/>
</dbReference>
<dbReference type="Pfam" id="PF00443">
    <property type="entry name" value="UCH"/>
    <property type="match status" value="1"/>
</dbReference>
<dbReference type="PANTHER" id="PTHR22975">
    <property type="entry name" value="UBIQUITIN SPECIFIC PROTEINASE"/>
    <property type="match status" value="1"/>
</dbReference>
<accession>A0A8D9GMQ1</accession>
<dbReference type="GO" id="GO:0004843">
    <property type="term" value="F:cysteine-type deubiquitinase activity"/>
    <property type="evidence" value="ECO:0007669"/>
    <property type="project" value="InterPro"/>
</dbReference>
<dbReference type="InterPro" id="IPR001394">
    <property type="entry name" value="Peptidase_C19_UCH"/>
</dbReference>
<evidence type="ECO:0000313" key="5">
    <source>
        <dbReference type="EMBL" id="CAG7883269.1"/>
    </source>
</evidence>
<reference evidence="5 6" key="1">
    <citation type="submission" date="2021-07" db="EMBL/GenBank/DDBJ databases">
        <authorList>
            <consortium name="Genoscope - CEA"/>
            <person name="William W."/>
        </authorList>
    </citation>
    <scope>NUCLEOTIDE SEQUENCE [LARGE SCALE GENOMIC DNA]</scope>
</reference>
<feature type="non-terminal residue" evidence="5">
    <location>
        <position position="1"/>
    </location>
</feature>
<dbReference type="PANTHER" id="PTHR22975:SF9">
    <property type="entry name" value="ECHINUS SPLICE FORM 3"/>
    <property type="match status" value="1"/>
</dbReference>
<evidence type="ECO:0000313" key="6">
    <source>
        <dbReference type="Proteomes" id="UP000694005"/>
    </source>
</evidence>
<evidence type="ECO:0000256" key="2">
    <source>
        <dbReference type="ARBA" id="ARBA00022801"/>
    </source>
</evidence>
<keyword evidence="2" id="KW-0378">Hydrolase</keyword>
<sequence length="375" mass="42885">CNVIFSFRASFRTNHVTLTWRNLTDSDSSNPCLSSSLLFKASLIQREREDASVDFLKDSAVNFADSESIVEMESPKVHEAGKVEETHQKVDPESEESKEDPNATRVLALDMILKSLMKISVFLSDFLLEFCQETHHSLTEDGEYAVTPSTQLRDFLLSNLNVTHPLEANGVFDFLVTILEVLPLWRSVEEPLSSKFEVYHQVAKKICNRCKLVTVYPPAFKDFAFENILKVIRIALMMMTCDKEGCGKQNYVERVISKLPAVFTIAVEWEKNETEEDIFATTSVLATEIDISEIFKYEGDSLFTKYRLVSMVCCHGDQYSCIAYENRSWVIHFGSQNEVSGDWNRVLSIFAKLKIRPEILFFENVMGRDQIVSRN</sequence>
<dbReference type="GO" id="GO:0016579">
    <property type="term" value="P:protein deubiquitination"/>
    <property type="evidence" value="ECO:0007669"/>
    <property type="project" value="InterPro"/>
</dbReference>
<dbReference type="EMBL" id="LS974619">
    <property type="protein sequence ID" value="CAG7883269.1"/>
    <property type="molecule type" value="Genomic_DNA"/>
</dbReference>
<keyword evidence="1" id="KW-0833">Ubl conjugation pathway</keyword>
<feature type="domain" description="Peptidase C19 ubiquitin carboxyl-terminal hydrolase" evidence="4">
    <location>
        <begin position="237"/>
        <end position="330"/>
    </location>
</feature>
<feature type="compositionally biased region" description="Basic and acidic residues" evidence="3">
    <location>
        <begin position="75"/>
        <end position="92"/>
    </location>
</feature>
<dbReference type="Gramene" id="A03p46120.2_BraZ1">
    <property type="protein sequence ID" value="A03p46120.2_BraZ1.CDS"/>
    <property type="gene ID" value="A03g46120.2_BraZ1"/>
</dbReference>